<accession>A0AAN7BWV2</accession>
<evidence type="ECO:0000313" key="4">
    <source>
        <dbReference type="Proteomes" id="UP001301958"/>
    </source>
</evidence>
<protein>
    <submittedName>
        <fullName evidence="3">Uncharacterized protein</fullName>
    </submittedName>
</protein>
<gene>
    <name evidence="3" type="ORF">QBC38DRAFT_467643</name>
</gene>
<dbReference type="CDD" id="cd15488">
    <property type="entry name" value="Tm-1-like"/>
    <property type="match status" value="1"/>
</dbReference>
<dbReference type="Pfam" id="PF23189">
    <property type="entry name" value="UPF0261_C"/>
    <property type="match status" value="1"/>
</dbReference>
<dbReference type="Proteomes" id="UP001301958">
    <property type="component" value="Unassembled WGS sequence"/>
</dbReference>
<dbReference type="AlphaFoldDB" id="A0AAN7BWV2"/>
<keyword evidence="4" id="KW-1185">Reference proteome</keyword>
<evidence type="ECO:0000259" key="1">
    <source>
        <dbReference type="Pfam" id="PF06792"/>
    </source>
</evidence>
<feature type="domain" description="UPF0261" evidence="2">
    <location>
        <begin position="207"/>
        <end position="432"/>
    </location>
</feature>
<dbReference type="InterPro" id="IPR044122">
    <property type="entry name" value="UPF0261_N"/>
</dbReference>
<evidence type="ECO:0000313" key="3">
    <source>
        <dbReference type="EMBL" id="KAK4231025.1"/>
    </source>
</evidence>
<reference evidence="3" key="2">
    <citation type="submission" date="2023-05" db="EMBL/GenBank/DDBJ databases">
        <authorList>
            <consortium name="Lawrence Berkeley National Laboratory"/>
            <person name="Steindorff A."/>
            <person name="Hensen N."/>
            <person name="Bonometti L."/>
            <person name="Westerberg I."/>
            <person name="Brannstrom I.O."/>
            <person name="Guillou S."/>
            <person name="Cros-Aarteil S."/>
            <person name="Calhoun S."/>
            <person name="Haridas S."/>
            <person name="Kuo A."/>
            <person name="Mondo S."/>
            <person name="Pangilinan J."/>
            <person name="Riley R."/>
            <person name="Labutti K."/>
            <person name="Andreopoulos B."/>
            <person name="Lipzen A."/>
            <person name="Chen C."/>
            <person name="Yanf M."/>
            <person name="Daum C."/>
            <person name="Ng V."/>
            <person name="Clum A."/>
            <person name="Ohm R."/>
            <person name="Martin F."/>
            <person name="Silar P."/>
            <person name="Natvig D."/>
            <person name="Lalanne C."/>
            <person name="Gautier V."/>
            <person name="Ament-Velasquez S.L."/>
            <person name="Kruys A."/>
            <person name="Hutchinson M.I."/>
            <person name="Powell A.J."/>
            <person name="Barry K."/>
            <person name="Miller A.N."/>
            <person name="Grigoriev I.V."/>
            <person name="Debuchy R."/>
            <person name="Gladieux P."/>
            <person name="Thoren M.H."/>
            <person name="Johannesson H."/>
        </authorList>
    </citation>
    <scope>NUCLEOTIDE SEQUENCE</scope>
    <source>
        <strain evidence="3">CBS 990.96</strain>
    </source>
</reference>
<reference evidence="3" key="1">
    <citation type="journal article" date="2023" name="Mol. Phylogenet. Evol.">
        <title>Genome-scale phylogeny and comparative genomics of the fungal order Sordariales.</title>
        <authorList>
            <person name="Hensen N."/>
            <person name="Bonometti L."/>
            <person name="Westerberg I."/>
            <person name="Brannstrom I.O."/>
            <person name="Guillou S."/>
            <person name="Cros-Aarteil S."/>
            <person name="Calhoun S."/>
            <person name="Haridas S."/>
            <person name="Kuo A."/>
            <person name="Mondo S."/>
            <person name="Pangilinan J."/>
            <person name="Riley R."/>
            <person name="LaButti K."/>
            <person name="Andreopoulos B."/>
            <person name="Lipzen A."/>
            <person name="Chen C."/>
            <person name="Yan M."/>
            <person name="Daum C."/>
            <person name="Ng V."/>
            <person name="Clum A."/>
            <person name="Steindorff A."/>
            <person name="Ohm R.A."/>
            <person name="Martin F."/>
            <person name="Silar P."/>
            <person name="Natvig D.O."/>
            <person name="Lalanne C."/>
            <person name="Gautier V."/>
            <person name="Ament-Velasquez S.L."/>
            <person name="Kruys A."/>
            <person name="Hutchinson M.I."/>
            <person name="Powell A.J."/>
            <person name="Barry K."/>
            <person name="Miller A.N."/>
            <person name="Grigoriev I.V."/>
            <person name="Debuchy R."/>
            <person name="Gladieux P."/>
            <person name="Hiltunen Thoren M."/>
            <person name="Johannesson H."/>
        </authorList>
    </citation>
    <scope>NUCLEOTIDE SEQUENCE</scope>
    <source>
        <strain evidence="3">CBS 990.96</strain>
    </source>
</reference>
<evidence type="ECO:0000259" key="2">
    <source>
        <dbReference type="Pfam" id="PF23189"/>
    </source>
</evidence>
<name>A0AAN7BWV2_9PEZI</name>
<comment type="caution">
    <text evidence="3">The sequence shown here is derived from an EMBL/GenBank/DDBJ whole genome shotgun (WGS) entry which is preliminary data.</text>
</comment>
<dbReference type="Gene3D" id="3.40.50.12020">
    <property type="entry name" value="Uncharacterised protein family UPF0261, NN domain"/>
    <property type="match status" value="1"/>
</dbReference>
<dbReference type="InterPro" id="IPR056778">
    <property type="entry name" value="UPF0261_C"/>
</dbReference>
<dbReference type="EMBL" id="MU865295">
    <property type="protein sequence ID" value="KAK4231025.1"/>
    <property type="molecule type" value="Genomic_DNA"/>
</dbReference>
<dbReference type="InterPro" id="IPR051353">
    <property type="entry name" value="Tobamovirus_resist_UPF0261"/>
</dbReference>
<feature type="domain" description="UPF0261" evidence="1">
    <location>
        <begin position="4"/>
        <end position="186"/>
    </location>
</feature>
<sequence>MATTVALLGTCDTKLEELVFLKEQIESSGSASGGDEVNVHLIDVGRYPCDHPAISSCQDELINDYYNNDCGPVEELPRGEFVKIMSCLAEEAVSRLCTSGRISGIISAGGSGNTSIAAAVMRNALPLGFPKLIVSTVASGDTKAYVGESDITMMYTVVDIAGTNSLLRQVLSNAGAMIAGAARAYAARKMREHIAEYLPHESDDNKKRKVGITMFGVTTRAVDVIREHLAKNYPDQVEVFVFHATGTGGKAMEKMVRDQQLDAVLDLTTTEIADYVAGGVMSAGEARMSACVDTRIPYLVSLGALDMVNFGGTDTLPKHLTQQGDRKWHEHNPAVTLMRVNEVEAKKIGEFIVEKLGYSEKKGRVKVVIPKGGLSLLSTAGKPFEDREVDEVLFRTVRDGLKDSAVEVIEDERDINDETLAKLMAEELVLMMGIKRANSDDMNIDSKAKGE</sequence>
<dbReference type="Pfam" id="PF06792">
    <property type="entry name" value="UPF0261"/>
    <property type="match status" value="1"/>
</dbReference>
<dbReference type="NCBIfam" id="NF002674">
    <property type="entry name" value="PRK02399.1-2"/>
    <property type="match status" value="1"/>
</dbReference>
<dbReference type="Gene3D" id="3.40.50.12030">
    <property type="entry name" value="Uncharacterised protein family UPF0261, NC domain"/>
    <property type="match status" value="1"/>
</dbReference>
<proteinExistence type="predicted"/>
<dbReference type="InterPro" id="IPR008322">
    <property type="entry name" value="UPF0261"/>
</dbReference>
<dbReference type="PANTHER" id="PTHR31862:SF1">
    <property type="entry name" value="UPF0261 DOMAIN PROTEIN (AFU_ORTHOLOGUE AFUA_1G10120)"/>
    <property type="match status" value="1"/>
</dbReference>
<dbReference type="PIRSF" id="PIRSF033271">
    <property type="entry name" value="UCP033271"/>
    <property type="match status" value="1"/>
</dbReference>
<dbReference type="PANTHER" id="PTHR31862">
    <property type="entry name" value="UPF0261 DOMAIN PROTEIN (AFU_ORTHOLOGUE AFUA_1G10120)"/>
    <property type="match status" value="1"/>
</dbReference>
<organism evidence="3 4">
    <name type="scientific">Podospora fimiseda</name>
    <dbReference type="NCBI Taxonomy" id="252190"/>
    <lineage>
        <taxon>Eukaryota</taxon>
        <taxon>Fungi</taxon>
        <taxon>Dikarya</taxon>
        <taxon>Ascomycota</taxon>
        <taxon>Pezizomycotina</taxon>
        <taxon>Sordariomycetes</taxon>
        <taxon>Sordariomycetidae</taxon>
        <taxon>Sordariales</taxon>
        <taxon>Podosporaceae</taxon>
        <taxon>Podospora</taxon>
    </lineage>
</organism>